<comment type="caution">
    <text evidence="3">The sequence shown here is derived from an EMBL/GenBank/DDBJ whole genome shotgun (WGS) entry which is preliminary data.</text>
</comment>
<sequence>MEKIIVTGALGQIGSELVTKLRKVYGADHVVATDIRKTDCEVVQSGPFELLDVTDGKAMYDITRKYDADTFIHLAALLSATAEAKPLLAWNLNMGGLVNALEVARELRCKFFTPSSIGAFGPSTPKDGTPQDTIQRPTTMYGVNKVSGELLCDYYNHKFGVDTRGLRFPGLISYVTPPGGGTTDYAVEIFYEALKNKSYTSYIAEGTYMDMMYMPDALQAIIDLMEADECKLKHRNAFNVTAMSFAPEEIAAEIKKHIPNFAMKYEVDPVRQAIAESWPNSIDATAAKEEWGFKARYNLETMTKDMLDQLTMKIVKSAG</sequence>
<dbReference type="InterPro" id="IPR051225">
    <property type="entry name" value="NAD(P)_epim/dehydratase"/>
</dbReference>
<evidence type="ECO:0000259" key="2">
    <source>
        <dbReference type="Pfam" id="PF01370"/>
    </source>
</evidence>
<dbReference type="RefSeq" id="WP_136378720.1">
    <property type="nucleotide sequence ID" value="NZ_SLUB01000007.1"/>
</dbReference>
<dbReference type="PANTHER" id="PTHR42687">
    <property type="entry name" value="L-THREONINE 3-DEHYDROGENASE"/>
    <property type="match status" value="1"/>
</dbReference>
<evidence type="ECO:0000313" key="3">
    <source>
        <dbReference type="EMBL" id="THE13784.1"/>
    </source>
</evidence>
<dbReference type="CDD" id="cd05272">
    <property type="entry name" value="TDH_SDR_e"/>
    <property type="match status" value="1"/>
</dbReference>
<dbReference type="FunFam" id="3.40.50.720:FF:000077">
    <property type="entry name" value="L-threonine 3-dehydrogenase, mitochondrial"/>
    <property type="match status" value="1"/>
</dbReference>
<dbReference type="Pfam" id="PF01370">
    <property type="entry name" value="Epimerase"/>
    <property type="match status" value="1"/>
</dbReference>
<evidence type="ECO:0000256" key="1">
    <source>
        <dbReference type="ARBA" id="ARBA00007637"/>
    </source>
</evidence>
<dbReference type="Gene3D" id="3.40.50.720">
    <property type="entry name" value="NAD(P)-binding Rossmann-like Domain"/>
    <property type="match status" value="1"/>
</dbReference>
<evidence type="ECO:0000313" key="4">
    <source>
        <dbReference type="Proteomes" id="UP000306477"/>
    </source>
</evidence>
<dbReference type="STRING" id="1033734.GCA_000285535_02636"/>
<name>A0A4S3PW54_9BACI</name>
<gene>
    <name evidence="3" type="ORF">E1I69_06140</name>
</gene>
<dbReference type="Proteomes" id="UP000306477">
    <property type="component" value="Unassembled WGS sequence"/>
</dbReference>
<protein>
    <submittedName>
        <fullName evidence="3">L-threonine 3-dehydrogenase</fullName>
    </submittedName>
</protein>
<dbReference type="PANTHER" id="PTHR42687:SF1">
    <property type="entry name" value="L-THREONINE 3-DEHYDROGENASE, MITOCHONDRIAL"/>
    <property type="match status" value="1"/>
</dbReference>
<dbReference type="GO" id="GO:0008743">
    <property type="term" value="F:L-threonine 3-dehydrogenase activity"/>
    <property type="evidence" value="ECO:0007669"/>
    <property type="project" value="TreeGrafter"/>
</dbReference>
<proteinExistence type="inferred from homology"/>
<accession>A0A4S3PW54</accession>
<dbReference type="GO" id="GO:0006567">
    <property type="term" value="P:L-threonine catabolic process"/>
    <property type="evidence" value="ECO:0007669"/>
    <property type="project" value="TreeGrafter"/>
</dbReference>
<organism evidence="3 4">
    <name type="scientific">Bacillus timonensis</name>
    <dbReference type="NCBI Taxonomy" id="1033734"/>
    <lineage>
        <taxon>Bacteria</taxon>
        <taxon>Bacillati</taxon>
        <taxon>Bacillota</taxon>
        <taxon>Bacilli</taxon>
        <taxon>Bacillales</taxon>
        <taxon>Bacillaceae</taxon>
        <taxon>Bacillus</taxon>
    </lineage>
</organism>
<dbReference type="EMBL" id="SLUB01000007">
    <property type="protein sequence ID" value="THE13784.1"/>
    <property type="molecule type" value="Genomic_DNA"/>
</dbReference>
<dbReference type="AlphaFoldDB" id="A0A4S3PW54"/>
<reference evidence="3 4" key="1">
    <citation type="journal article" date="2019" name="Indoor Air">
        <title>Impacts of indoor surface finishes on bacterial viability.</title>
        <authorList>
            <person name="Hu J."/>
            <person name="Maamar S.B."/>
            <person name="Glawe A.J."/>
            <person name="Gottel N."/>
            <person name="Gilbert J.A."/>
            <person name="Hartmann E.M."/>
        </authorList>
    </citation>
    <scope>NUCLEOTIDE SEQUENCE [LARGE SCALE GENOMIC DNA]</scope>
    <source>
        <strain evidence="3 4">AF060A6</strain>
    </source>
</reference>
<dbReference type="OrthoDB" id="9779902at2"/>
<feature type="domain" description="NAD-dependent epimerase/dehydratase" evidence="2">
    <location>
        <begin position="4"/>
        <end position="230"/>
    </location>
</feature>
<dbReference type="SUPFAM" id="SSF51735">
    <property type="entry name" value="NAD(P)-binding Rossmann-fold domains"/>
    <property type="match status" value="1"/>
</dbReference>
<dbReference type="InterPro" id="IPR036291">
    <property type="entry name" value="NAD(P)-bd_dom_sf"/>
</dbReference>
<keyword evidence="4" id="KW-1185">Reference proteome</keyword>
<comment type="similarity">
    <text evidence="1">Belongs to the NAD(P)-dependent epimerase/dehydratase family.</text>
</comment>
<dbReference type="InterPro" id="IPR001509">
    <property type="entry name" value="Epimerase_deHydtase"/>
</dbReference>